<dbReference type="GeneID" id="89634108"/>
<dbReference type="RefSeq" id="WP_109991172.1">
    <property type="nucleotide sequence ID" value="NZ_CP028160.1"/>
</dbReference>
<dbReference type="EMBL" id="CP028160">
    <property type="protein sequence ID" value="AWN66483.1"/>
    <property type="molecule type" value="Genomic_DNA"/>
</dbReference>
<dbReference type="Proteomes" id="UP000245919">
    <property type="component" value="Chromosome"/>
</dbReference>
<proteinExistence type="predicted"/>
<protein>
    <submittedName>
        <fullName evidence="1">Uncharacterized protein</fullName>
    </submittedName>
</protein>
<evidence type="ECO:0000313" key="2">
    <source>
        <dbReference type="Proteomes" id="UP000245919"/>
    </source>
</evidence>
<sequence length="82" mass="9653">MIDIDWRNRSKSFSTDLFNAFAFQKSTTEIIVREGTSIQDIERLKRNQFAKKSKKYIKLFTSDKIKEVELKILKSLGSNKHL</sequence>
<gene>
    <name evidence="1" type="ORF">LL14B4_09975</name>
</gene>
<accession>A0A2Z3KQ77</accession>
<organism evidence="1 2">
    <name type="scientific">Lactococcus lactis subsp. lactis</name>
    <name type="common">Streptococcus lactis</name>
    <dbReference type="NCBI Taxonomy" id="1360"/>
    <lineage>
        <taxon>Bacteria</taxon>
        <taxon>Bacillati</taxon>
        <taxon>Bacillota</taxon>
        <taxon>Bacilli</taxon>
        <taxon>Lactobacillales</taxon>
        <taxon>Streptococcaceae</taxon>
        <taxon>Lactococcus</taxon>
    </lineage>
</organism>
<reference evidence="1 2" key="1">
    <citation type="submission" date="2018-03" db="EMBL/GenBank/DDBJ databases">
        <title>Genome sequence of Lactococcus lactis strain 14B4 from almond drupe.</title>
        <authorList>
            <person name="Tran T.D."/>
            <person name="McGarvey J.A."/>
            <person name="Huynh S."/>
            <person name="Parker C.T."/>
        </authorList>
    </citation>
    <scope>NUCLEOTIDE SEQUENCE [LARGE SCALE GENOMIC DNA]</scope>
    <source>
        <strain evidence="1 2">14B4</strain>
    </source>
</reference>
<evidence type="ECO:0000313" key="1">
    <source>
        <dbReference type="EMBL" id="AWN66483.1"/>
    </source>
</evidence>
<dbReference type="AlphaFoldDB" id="A0A2Z3KQ77"/>
<name>A0A2Z3KQ77_LACLL</name>